<reference evidence="2" key="1">
    <citation type="submission" date="2017-10" db="EMBL/GenBank/DDBJ databases">
        <authorList>
            <person name="Kravchenko I.K."/>
            <person name="Grouzdev D.S."/>
        </authorList>
    </citation>
    <scope>NUCLEOTIDE SEQUENCE [LARGE SCALE GENOMIC DNA]</scope>
    <source>
        <strain evidence="2">B2</strain>
    </source>
</reference>
<comment type="caution">
    <text evidence="1">The sequence shown here is derived from an EMBL/GenBank/DDBJ whole genome shotgun (WGS) entry which is preliminary data.</text>
</comment>
<keyword evidence="2" id="KW-1185">Reference proteome</keyword>
<accession>A0A2B8BFB0</accession>
<dbReference type="Proteomes" id="UP000225379">
    <property type="component" value="Unassembled WGS sequence"/>
</dbReference>
<gene>
    <name evidence="1" type="ORF">CRT60_21865</name>
</gene>
<dbReference type="OrthoDB" id="5688154at2"/>
<protein>
    <submittedName>
        <fullName evidence="1">Uncharacterized protein</fullName>
    </submittedName>
</protein>
<name>A0A2B8BFB0_9PROT</name>
<dbReference type="AlphaFoldDB" id="A0A2B8BFB0"/>
<organism evidence="1 2">
    <name type="scientific">Azospirillum palustre</name>
    <dbReference type="NCBI Taxonomy" id="2044885"/>
    <lineage>
        <taxon>Bacteria</taxon>
        <taxon>Pseudomonadati</taxon>
        <taxon>Pseudomonadota</taxon>
        <taxon>Alphaproteobacteria</taxon>
        <taxon>Rhodospirillales</taxon>
        <taxon>Azospirillaceae</taxon>
        <taxon>Azospirillum</taxon>
    </lineage>
</organism>
<dbReference type="Pfam" id="PF13876">
    <property type="entry name" value="Phage_gp49_66"/>
    <property type="match status" value="1"/>
</dbReference>
<proteinExistence type="predicted"/>
<evidence type="ECO:0000313" key="2">
    <source>
        <dbReference type="Proteomes" id="UP000225379"/>
    </source>
</evidence>
<evidence type="ECO:0000313" key="1">
    <source>
        <dbReference type="EMBL" id="PGH56072.1"/>
    </source>
</evidence>
<dbReference type="EMBL" id="PDKW01000042">
    <property type="protein sequence ID" value="PGH56072.1"/>
    <property type="molecule type" value="Genomic_DNA"/>
</dbReference>
<dbReference type="InterPro" id="IPR025915">
    <property type="entry name" value="Phage_gp49_66"/>
</dbReference>
<sequence>MLTDDGLSRAIAATPAERVTEEYIRSRIVGTDYMTVPGTTVTICHITLDNGYSVRGESACVNPANFRQDIGERIAHDDAFRKLWPLFGFLLAEANHRRGQGVPAVPVDLIARTAYEAGAAVGGTDRLWGDLSSDEKADSIALVSELLANPNQEDGETVSAQMQTFRAVVRGLTA</sequence>